<dbReference type="AlphaFoldDB" id="A0A6G1IUF3"/>
<evidence type="ECO:0000259" key="2">
    <source>
        <dbReference type="Pfam" id="PF00931"/>
    </source>
</evidence>
<name>A0A6G1IUF3_9PLEO</name>
<feature type="region of interest" description="Disordered" evidence="1">
    <location>
        <begin position="924"/>
        <end position="1009"/>
    </location>
</feature>
<dbReference type="Gene3D" id="3.40.50.300">
    <property type="entry name" value="P-loop containing nucleotide triphosphate hydrolases"/>
    <property type="match status" value="1"/>
</dbReference>
<reference evidence="3" key="1">
    <citation type="journal article" date="2020" name="Stud. Mycol.">
        <title>101 Dothideomycetes genomes: a test case for predicting lifestyles and emergence of pathogens.</title>
        <authorList>
            <person name="Haridas S."/>
            <person name="Albert R."/>
            <person name="Binder M."/>
            <person name="Bloem J."/>
            <person name="Labutti K."/>
            <person name="Salamov A."/>
            <person name="Andreopoulos B."/>
            <person name="Baker S."/>
            <person name="Barry K."/>
            <person name="Bills G."/>
            <person name="Bluhm B."/>
            <person name="Cannon C."/>
            <person name="Castanera R."/>
            <person name="Culley D."/>
            <person name="Daum C."/>
            <person name="Ezra D."/>
            <person name="Gonzalez J."/>
            <person name="Henrissat B."/>
            <person name="Kuo A."/>
            <person name="Liang C."/>
            <person name="Lipzen A."/>
            <person name="Lutzoni F."/>
            <person name="Magnuson J."/>
            <person name="Mondo S."/>
            <person name="Nolan M."/>
            <person name="Ohm R."/>
            <person name="Pangilinan J."/>
            <person name="Park H.-J."/>
            <person name="Ramirez L."/>
            <person name="Alfaro M."/>
            <person name="Sun H."/>
            <person name="Tritt A."/>
            <person name="Yoshinaga Y."/>
            <person name="Zwiers L.-H."/>
            <person name="Turgeon B."/>
            <person name="Goodwin S."/>
            <person name="Spatafora J."/>
            <person name="Crous P."/>
            <person name="Grigoriev I."/>
        </authorList>
    </citation>
    <scope>NUCLEOTIDE SEQUENCE</scope>
    <source>
        <strain evidence="3">CBS 122367</strain>
    </source>
</reference>
<evidence type="ECO:0000313" key="4">
    <source>
        <dbReference type="Proteomes" id="UP000799291"/>
    </source>
</evidence>
<sequence>MASSPKQLGCADYHVAWISPLFDVELIPARLMLDEKHATPRYDTHHDENTYTCGEINGHTVVIATCPPSETTNVNTARLTGSMFKTFRNLGWSCCGQTPACVYYDRGKVKVGGKHEILTRLQKRKDLASTFARPSLEHDRLFKPTYHHIGKYGSGCVEPPACDQNELVQRRPRSADPRPNVIFHLGRIAIVNTVIQNGELRDKISTSCDGALCIETEAAGVDVNRRCLVIRGISDYADSHKNDIWKSYAAGNTAAFTRELLCKIQPAEVKEMEPVATECCSFRETPSFAGREAQLAQLQAHVSSEGGRRLAIYGLGGCGKTALVLELAYRTREQQPARAVFWVPAISRTTFEQAYRDIATALHIPGIGEVGADIKQLVKSWLSDEKFGQWLIILDNADDKDVLYETESSGDKLIDFLPQGRKGSVVFTTRTRQVAVDLSILPIELGKLKEEEAEEVLRKRLHKQRLLEDDQVVATFIKMLSSLALAIVQALAYINKNDCTLEEYMSAYRGSDKVAIALLSKEFKDIGRYRETKNPVATTWYISFQQIQKHNPLAADYLSFMACTTGESVPRSLLPPGSSKQTMIEAFGTLTAYAFITKRQEEHGGGEPQQQEMFDMHRLVRLAMQNWLRQHQQWDDWTKKALVRLLEVVPLGGHEKKEVWTAYLPHATYIVDFPELYKADGRIWLFDRIGGCEHSLGRTQKKSAEAEKMCQETLGLSEVVLGKEHPQTLRSARKYAEAEKMHRETLKLQEKVFGKEDTSTLELMAILVQILYEQGKYAEAAKINQKTMVLMKKVLGEAHPSTLMAMSDMAWILGGQKKFAEAENICRKTLTRMEKVGGRKHPSSLMIKYNLASALHNQGKHAEAEKMHRESLALREEVLGKKHPDTLDSISSLADTLCQQEQYEEALSLYERAYIHLYGLEPLDSESSDGKSQDNEFPHSKSPESKSYSDRSTQNSAQGYAMPSPPQQQSHPGVVGHIRTPKRRKLLSKDSVPNEGFHRSQQDQEMASA</sequence>
<evidence type="ECO:0000313" key="3">
    <source>
        <dbReference type="EMBL" id="KAF2681876.1"/>
    </source>
</evidence>
<dbReference type="Gene3D" id="1.25.40.10">
    <property type="entry name" value="Tetratricopeptide repeat domain"/>
    <property type="match status" value="1"/>
</dbReference>
<dbReference type="PANTHER" id="PTHR46082">
    <property type="entry name" value="ATP/GTP-BINDING PROTEIN-RELATED"/>
    <property type="match status" value="1"/>
</dbReference>
<proteinExistence type="predicted"/>
<dbReference type="InterPro" id="IPR002182">
    <property type="entry name" value="NB-ARC"/>
</dbReference>
<dbReference type="EMBL" id="MU005589">
    <property type="protein sequence ID" value="KAF2681876.1"/>
    <property type="molecule type" value="Genomic_DNA"/>
</dbReference>
<dbReference type="GO" id="GO:0003824">
    <property type="term" value="F:catalytic activity"/>
    <property type="evidence" value="ECO:0007669"/>
    <property type="project" value="InterPro"/>
</dbReference>
<dbReference type="PANTHER" id="PTHR46082:SF6">
    <property type="entry name" value="AAA+ ATPASE DOMAIN-CONTAINING PROTEIN-RELATED"/>
    <property type="match status" value="1"/>
</dbReference>
<accession>A0A6G1IUF3</accession>
<dbReference type="GO" id="GO:0009116">
    <property type="term" value="P:nucleoside metabolic process"/>
    <property type="evidence" value="ECO:0007669"/>
    <property type="project" value="InterPro"/>
</dbReference>
<dbReference type="GO" id="GO:0043531">
    <property type="term" value="F:ADP binding"/>
    <property type="evidence" value="ECO:0007669"/>
    <property type="project" value="InterPro"/>
</dbReference>
<dbReference type="SUPFAM" id="SSF53167">
    <property type="entry name" value="Purine and uridine phosphorylases"/>
    <property type="match status" value="1"/>
</dbReference>
<gene>
    <name evidence="3" type="ORF">K458DRAFT_479113</name>
</gene>
<dbReference type="Pfam" id="PF00931">
    <property type="entry name" value="NB-ARC"/>
    <property type="match status" value="1"/>
</dbReference>
<dbReference type="Pfam" id="PF13374">
    <property type="entry name" value="TPR_10"/>
    <property type="match status" value="2"/>
</dbReference>
<feature type="compositionally biased region" description="Basic and acidic residues" evidence="1">
    <location>
        <begin position="928"/>
        <end position="949"/>
    </location>
</feature>
<dbReference type="SUPFAM" id="SSF48452">
    <property type="entry name" value="TPR-like"/>
    <property type="match status" value="2"/>
</dbReference>
<dbReference type="InterPro" id="IPR027417">
    <property type="entry name" value="P-loop_NTPase"/>
</dbReference>
<dbReference type="Pfam" id="PF13424">
    <property type="entry name" value="TPR_12"/>
    <property type="match status" value="2"/>
</dbReference>
<dbReference type="Proteomes" id="UP000799291">
    <property type="component" value="Unassembled WGS sequence"/>
</dbReference>
<feature type="domain" description="NB-ARC" evidence="2">
    <location>
        <begin position="292"/>
        <end position="461"/>
    </location>
</feature>
<dbReference type="OrthoDB" id="626167at2759"/>
<dbReference type="InterPro" id="IPR019734">
    <property type="entry name" value="TPR_rpt"/>
</dbReference>
<dbReference type="InterPro" id="IPR035994">
    <property type="entry name" value="Nucleoside_phosphorylase_sf"/>
</dbReference>
<dbReference type="Gene3D" id="3.40.50.1580">
    <property type="entry name" value="Nucleoside phosphorylase domain"/>
    <property type="match status" value="2"/>
</dbReference>
<dbReference type="InterPro" id="IPR011990">
    <property type="entry name" value="TPR-like_helical_dom_sf"/>
</dbReference>
<protein>
    <recommendedName>
        <fullName evidence="2">NB-ARC domain-containing protein</fullName>
    </recommendedName>
</protein>
<evidence type="ECO:0000256" key="1">
    <source>
        <dbReference type="SAM" id="MobiDB-lite"/>
    </source>
</evidence>
<organism evidence="3 4">
    <name type="scientific">Lentithecium fluviatile CBS 122367</name>
    <dbReference type="NCBI Taxonomy" id="1168545"/>
    <lineage>
        <taxon>Eukaryota</taxon>
        <taxon>Fungi</taxon>
        <taxon>Dikarya</taxon>
        <taxon>Ascomycota</taxon>
        <taxon>Pezizomycotina</taxon>
        <taxon>Dothideomycetes</taxon>
        <taxon>Pleosporomycetidae</taxon>
        <taxon>Pleosporales</taxon>
        <taxon>Massarineae</taxon>
        <taxon>Lentitheciaceae</taxon>
        <taxon>Lentithecium</taxon>
    </lineage>
</organism>
<dbReference type="SUPFAM" id="SSF52540">
    <property type="entry name" value="P-loop containing nucleoside triphosphate hydrolases"/>
    <property type="match status" value="1"/>
</dbReference>
<dbReference type="SMART" id="SM00028">
    <property type="entry name" value="TPR"/>
    <property type="match status" value="3"/>
</dbReference>
<dbReference type="InterPro" id="IPR053137">
    <property type="entry name" value="NLR-like"/>
</dbReference>
<keyword evidence="4" id="KW-1185">Reference proteome</keyword>